<feature type="domain" description="Fe/B12 periplasmic-binding" evidence="6">
    <location>
        <begin position="88"/>
        <end position="346"/>
    </location>
</feature>
<dbReference type="AlphaFoldDB" id="A0A375I356"/>
<dbReference type="Gene3D" id="3.40.50.1980">
    <property type="entry name" value="Nitrogenase molybdenum iron protein domain"/>
    <property type="match status" value="2"/>
</dbReference>
<feature type="chain" id="PRO_5039092727" evidence="5">
    <location>
        <begin position="23"/>
        <end position="346"/>
    </location>
</feature>
<dbReference type="PROSITE" id="PS51257">
    <property type="entry name" value="PROKAR_LIPOPROTEIN"/>
    <property type="match status" value="1"/>
</dbReference>
<dbReference type="SUPFAM" id="SSF53807">
    <property type="entry name" value="Helical backbone' metal receptor"/>
    <property type="match status" value="1"/>
</dbReference>
<dbReference type="PROSITE" id="PS50983">
    <property type="entry name" value="FE_B12_PBP"/>
    <property type="match status" value="1"/>
</dbReference>
<evidence type="ECO:0000256" key="1">
    <source>
        <dbReference type="ARBA" id="ARBA00004196"/>
    </source>
</evidence>
<sequence>MNTHIQRRTFGLGALAAIAALAGCSSDNSDGSASSGSGSSASSAAAQASYLVPRGMAEGMGSGVADGVWPRTVTHHKGETTIEAEPQRIVVISTGQLDVALTMGVVPVGSTGVDGSSVVPQYLYDAFPDEASGLDAITYVGSRTEPSVESIANLDADLILVNSAGKNIDTLYESLTALAPTIVTQGTGLYWKQDFQLIADALGKLGQAQDWLTTYQDDAADWGAGLSSTPTVSFLYKTSDRTRVYGLASFPGSLAEDAGLARPDSQNFEDTSQDIDDESLDQADADWIFYGVQSGDGGEVTSLALWNTLGAVSNDQAVQVDNEPFYLNAGPTAAATALAALKEHIG</sequence>
<dbReference type="PANTHER" id="PTHR30532:SF25">
    <property type="entry name" value="IRON(III) DICITRATE-BINDING PERIPLASMIC PROTEIN"/>
    <property type="match status" value="1"/>
</dbReference>
<dbReference type="RefSeq" id="WP_119716238.1">
    <property type="nucleotide sequence ID" value="NZ_OMOH01000009.1"/>
</dbReference>
<evidence type="ECO:0000256" key="3">
    <source>
        <dbReference type="ARBA" id="ARBA00022448"/>
    </source>
</evidence>
<evidence type="ECO:0000256" key="4">
    <source>
        <dbReference type="ARBA" id="ARBA00022729"/>
    </source>
</evidence>
<dbReference type="PANTHER" id="PTHR30532">
    <property type="entry name" value="IRON III DICITRATE-BINDING PERIPLASMIC PROTEIN"/>
    <property type="match status" value="1"/>
</dbReference>
<dbReference type="OrthoDB" id="9793175at2"/>
<dbReference type="Pfam" id="PF01497">
    <property type="entry name" value="Peripla_BP_2"/>
    <property type="match status" value="1"/>
</dbReference>
<dbReference type="EMBL" id="OMOH01000009">
    <property type="protein sequence ID" value="SPF69128.1"/>
    <property type="molecule type" value="Genomic_DNA"/>
</dbReference>
<dbReference type="GO" id="GO:0030288">
    <property type="term" value="C:outer membrane-bounded periplasmic space"/>
    <property type="evidence" value="ECO:0007669"/>
    <property type="project" value="TreeGrafter"/>
</dbReference>
<dbReference type="InterPro" id="IPR002491">
    <property type="entry name" value="ABC_transptr_periplasmic_BD"/>
</dbReference>
<evidence type="ECO:0000259" key="6">
    <source>
        <dbReference type="PROSITE" id="PS50983"/>
    </source>
</evidence>
<feature type="signal peptide" evidence="5">
    <location>
        <begin position="1"/>
        <end position="22"/>
    </location>
</feature>
<keyword evidence="4 5" id="KW-0732">Signal</keyword>
<proteinExistence type="inferred from homology"/>
<protein>
    <submittedName>
        <fullName evidence="7">FhuD</fullName>
    </submittedName>
</protein>
<keyword evidence="3" id="KW-0813">Transport</keyword>
<keyword evidence="8" id="KW-1185">Reference proteome</keyword>
<gene>
    <name evidence="7" type="ORF">PROPJV5_2089</name>
</gene>
<comment type="subcellular location">
    <subcellularLocation>
        <location evidence="1">Cell envelope</location>
    </subcellularLocation>
</comment>
<reference evidence="8" key="1">
    <citation type="submission" date="2018-02" db="EMBL/GenBank/DDBJ databases">
        <authorList>
            <person name="Hornung B."/>
        </authorList>
    </citation>
    <scope>NUCLEOTIDE SEQUENCE [LARGE SCALE GENOMIC DNA]</scope>
</reference>
<name>A0A375I356_9ACTN</name>
<accession>A0A375I356</accession>
<evidence type="ECO:0000256" key="5">
    <source>
        <dbReference type="SAM" id="SignalP"/>
    </source>
</evidence>
<dbReference type="InterPro" id="IPR051313">
    <property type="entry name" value="Bact_iron-sidero_bind"/>
</dbReference>
<dbReference type="GO" id="GO:1901678">
    <property type="term" value="P:iron coordination entity transport"/>
    <property type="evidence" value="ECO:0007669"/>
    <property type="project" value="UniProtKB-ARBA"/>
</dbReference>
<evidence type="ECO:0000256" key="2">
    <source>
        <dbReference type="ARBA" id="ARBA00008814"/>
    </source>
</evidence>
<dbReference type="Proteomes" id="UP000265962">
    <property type="component" value="Unassembled WGS sequence"/>
</dbReference>
<evidence type="ECO:0000313" key="7">
    <source>
        <dbReference type="EMBL" id="SPF69128.1"/>
    </source>
</evidence>
<organism evidence="7 8">
    <name type="scientific">Propionibacterium ruminifibrarum</name>
    <dbReference type="NCBI Taxonomy" id="1962131"/>
    <lineage>
        <taxon>Bacteria</taxon>
        <taxon>Bacillati</taxon>
        <taxon>Actinomycetota</taxon>
        <taxon>Actinomycetes</taxon>
        <taxon>Propionibacteriales</taxon>
        <taxon>Propionibacteriaceae</taxon>
        <taxon>Propionibacterium</taxon>
    </lineage>
</organism>
<evidence type="ECO:0000313" key="8">
    <source>
        <dbReference type="Proteomes" id="UP000265962"/>
    </source>
</evidence>
<dbReference type="CDD" id="cd01146">
    <property type="entry name" value="FhuD"/>
    <property type="match status" value="1"/>
</dbReference>
<comment type="similarity">
    <text evidence="2">Belongs to the bacterial solute-binding protein 8 family.</text>
</comment>